<protein>
    <submittedName>
        <fullName evidence="2">Uncharacterized protein</fullName>
    </submittedName>
</protein>
<dbReference type="HOGENOM" id="CLU_1360433_0_0_1"/>
<feature type="compositionally biased region" description="Polar residues" evidence="1">
    <location>
        <begin position="54"/>
        <end position="69"/>
    </location>
</feature>
<dbReference type="STRING" id="743788.S8FJX0"/>
<feature type="region of interest" description="Disordered" evidence="1">
    <location>
        <begin position="1"/>
        <end position="31"/>
    </location>
</feature>
<dbReference type="Proteomes" id="UP000015241">
    <property type="component" value="Unassembled WGS sequence"/>
</dbReference>
<evidence type="ECO:0000313" key="3">
    <source>
        <dbReference type="Proteomes" id="UP000015241"/>
    </source>
</evidence>
<name>S8FJX0_FOMSC</name>
<gene>
    <name evidence="2" type="ORF">FOMPIDRAFT_94531</name>
</gene>
<keyword evidence="3" id="KW-1185">Reference proteome</keyword>
<sequence>MSKQRGASGVERGRPREGCRQHYAHDDREHSRANALCEITADYLAGKQADEWAGSSQAGRWANGRTSGWTDERAGEQARSRASPARTPATVVVRIQSQIENFIETDLGYVKIARPLPALSVRTARTAPRPHDPSVSPPPPFYRETGFARRFAGEGCLGEDASLKVPWVWNGSTERVLVVEHVRGVSFGGPTISRLSQEDHN</sequence>
<reference evidence="2 3" key="1">
    <citation type="journal article" date="2012" name="Science">
        <title>The Paleozoic origin of enzymatic lignin decomposition reconstructed from 31 fungal genomes.</title>
        <authorList>
            <person name="Floudas D."/>
            <person name="Binder M."/>
            <person name="Riley R."/>
            <person name="Barry K."/>
            <person name="Blanchette R.A."/>
            <person name="Henrissat B."/>
            <person name="Martinez A.T."/>
            <person name="Otillar R."/>
            <person name="Spatafora J.W."/>
            <person name="Yadav J.S."/>
            <person name="Aerts A."/>
            <person name="Benoit I."/>
            <person name="Boyd A."/>
            <person name="Carlson A."/>
            <person name="Copeland A."/>
            <person name="Coutinho P.M."/>
            <person name="de Vries R.P."/>
            <person name="Ferreira P."/>
            <person name="Findley K."/>
            <person name="Foster B."/>
            <person name="Gaskell J."/>
            <person name="Glotzer D."/>
            <person name="Gorecki P."/>
            <person name="Heitman J."/>
            <person name="Hesse C."/>
            <person name="Hori C."/>
            <person name="Igarashi K."/>
            <person name="Jurgens J.A."/>
            <person name="Kallen N."/>
            <person name="Kersten P."/>
            <person name="Kohler A."/>
            <person name="Kuees U."/>
            <person name="Kumar T.K.A."/>
            <person name="Kuo A."/>
            <person name="LaButti K."/>
            <person name="Larrondo L.F."/>
            <person name="Lindquist E."/>
            <person name="Ling A."/>
            <person name="Lombard V."/>
            <person name="Lucas S."/>
            <person name="Lundell T."/>
            <person name="Martin R."/>
            <person name="McLaughlin D.J."/>
            <person name="Morgenstern I."/>
            <person name="Morin E."/>
            <person name="Murat C."/>
            <person name="Nagy L.G."/>
            <person name="Nolan M."/>
            <person name="Ohm R.A."/>
            <person name="Patyshakuliyeva A."/>
            <person name="Rokas A."/>
            <person name="Ruiz-Duenas F.J."/>
            <person name="Sabat G."/>
            <person name="Salamov A."/>
            <person name="Samejima M."/>
            <person name="Schmutz J."/>
            <person name="Slot J.C."/>
            <person name="St John F."/>
            <person name="Stenlid J."/>
            <person name="Sun H."/>
            <person name="Sun S."/>
            <person name="Syed K."/>
            <person name="Tsang A."/>
            <person name="Wiebenga A."/>
            <person name="Young D."/>
            <person name="Pisabarro A."/>
            <person name="Eastwood D.C."/>
            <person name="Martin F."/>
            <person name="Cullen D."/>
            <person name="Grigoriev I.V."/>
            <person name="Hibbett D.S."/>
        </authorList>
    </citation>
    <scope>NUCLEOTIDE SEQUENCE</scope>
    <source>
        <strain evidence="3">FP-58527</strain>
    </source>
</reference>
<feature type="compositionally biased region" description="Basic and acidic residues" evidence="1">
    <location>
        <begin position="11"/>
        <end position="31"/>
    </location>
</feature>
<feature type="region of interest" description="Disordered" evidence="1">
    <location>
        <begin position="52"/>
        <end position="85"/>
    </location>
</feature>
<organism evidence="2 3">
    <name type="scientific">Fomitopsis schrenkii</name>
    <name type="common">Brown rot fungus</name>
    <dbReference type="NCBI Taxonomy" id="2126942"/>
    <lineage>
        <taxon>Eukaryota</taxon>
        <taxon>Fungi</taxon>
        <taxon>Dikarya</taxon>
        <taxon>Basidiomycota</taxon>
        <taxon>Agaricomycotina</taxon>
        <taxon>Agaricomycetes</taxon>
        <taxon>Polyporales</taxon>
        <taxon>Fomitopsis</taxon>
    </lineage>
</organism>
<accession>S8FJX0</accession>
<dbReference type="EMBL" id="KE504140">
    <property type="protein sequence ID" value="EPT01696.1"/>
    <property type="molecule type" value="Genomic_DNA"/>
</dbReference>
<proteinExistence type="predicted"/>
<evidence type="ECO:0000256" key="1">
    <source>
        <dbReference type="SAM" id="MobiDB-lite"/>
    </source>
</evidence>
<dbReference type="AlphaFoldDB" id="S8FJX0"/>
<dbReference type="InParanoid" id="S8FJX0"/>
<feature type="compositionally biased region" description="Basic and acidic residues" evidence="1">
    <location>
        <begin position="70"/>
        <end position="79"/>
    </location>
</feature>
<evidence type="ECO:0000313" key="2">
    <source>
        <dbReference type="EMBL" id="EPT01696.1"/>
    </source>
</evidence>